<dbReference type="InterPro" id="IPR006508">
    <property type="entry name" value="PsdUridine_synth_RluA-like"/>
</dbReference>
<evidence type="ECO:0000259" key="2">
    <source>
        <dbReference type="Pfam" id="PF00849"/>
    </source>
</evidence>
<gene>
    <name evidence="3" type="ORF">F0U83_07015</name>
</gene>
<organism evidence="3 4">
    <name type="scientific">Neptunomonas concharum</name>
    <dbReference type="NCBI Taxonomy" id="1031538"/>
    <lineage>
        <taxon>Bacteria</taxon>
        <taxon>Pseudomonadati</taxon>
        <taxon>Pseudomonadota</taxon>
        <taxon>Gammaproteobacteria</taxon>
        <taxon>Oceanospirillales</taxon>
        <taxon>Oceanospirillaceae</taxon>
        <taxon>Neptunomonas</taxon>
    </lineage>
</organism>
<dbReference type="PROSITE" id="PS01129">
    <property type="entry name" value="PSI_RLU"/>
    <property type="match status" value="1"/>
</dbReference>
<comment type="similarity">
    <text evidence="1">Belongs to the pseudouridine synthase RluA family.</text>
</comment>
<keyword evidence="4" id="KW-1185">Reference proteome</keyword>
<dbReference type="KEGG" id="ncu:F0U83_07015"/>
<dbReference type="GO" id="GO:0140098">
    <property type="term" value="F:catalytic activity, acting on RNA"/>
    <property type="evidence" value="ECO:0007669"/>
    <property type="project" value="UniProtKB-ARBA"/>
</dbReference>
<dbReference type="SUPFAM" id="SSF55120">
    <property type="entry name" value="Pseudouridine synthase"/>
    <property type="match status" value="1"/>
</dbReference>
<evidence type="ECO:0000256" key="1">
    <source>
        <dbReference type="ARBA" id="ARBA00010876"/>
    </source>
</evidence>
<dbReference type="NCBIfam" id="TIGR01621">
    <property type="entry name" value="RluA-like"/>
    <property type="match status" value="1"/>
</dbReference>
<dbReference type="AlphaFoldDB" id="A0A5P1RH47"/>
<proteinExistence type="inferred from homology"/>
<evidence type="ECO:0000313" key="4">
    <source>
        <dbReference type="Proteomes" id="UP000324760"/>
    </source>
</evidence>
<dbReference type="OrthoDB" id="9807829at2"/>
<dbReference type="Gene3D" id="3.30.2350.10">
    <property type="entry name" value="Pseudouridine synthase"/>
    <property type="match status" value="1"/>
</dbReference>
<feature type="domain" description="Pseudouridine synthase RsuA/RluA-like" evidence="2">
    <location>
        <begin position="12"/>
        <end position="154"/>
    </location>
</feature>
<dbReference type="Pfam" id="PF00849">
    <property type="entry name" value="PseudoU_synth_2"/>
    <property type="match status" value="1"/>
</dbReference>
<dbReference type="Proteomes" id="UP000324760">
    <property type="component" value="Chromosome"/>
</dbReference>
<protein>
    <submittedName>
        <fullName evidence="3">TIGR01621 family pseudouridine synthase</fullName>
    </submittedName>
</protein>
<dbReference type="GO" id="GO:0000455">
    <property type="term" value="P:enzyme-directed rRNA pseudouridine synthesis"/>
    <property type="evidence" value="ECO:0007669"/>
    <property type="project" value="TreeGrafter"/>
</dbReference>
<evidence type="ECO:0000313" key="3">
    <source>
        <dbReference type="EMBL" id="QEQ98366.1"/>
    </source>
</evidence>
<accession>A0A5P1RH47</accession>
<dbReference type="GO" id="GO:0003723">
    <property type="term" value="F:RNA binding"/>
    <property type="evidence" value="ECO:0007669"/>
    <property type="project" value="InterPro"/>
</dbReference>
<sequence length="225" mass="25338">MSCYTLLATCDDFVVIDKQPGISVHKDDQLTGLTMRLSEDLGESVFLVHRLDKVTSGVMIFARHSLAAAKLSALFRERQVNKYYLALSDKKPSKKQGSVKGDMVRSRRATWRLATTVNNPAVTRFFSQAVDPGKRLFLLKPETGKTHQIRVAMKSISAPIVGDALYASSLADRTYLHAWQLHFRYDGQDHHYRSDPAEGEFFLTQSVANQLAVWGDPQQLPWPKS</sequence>
<dbReference type="CDD" id="cd02869">
    <property type="entry name" value="PseudoU_synth_RluA_like"/>
    <property type="match status" value="1"/>
</dbReference>
<dbReference type="PANTHER" id="PTHR21600:SF87">
    <property type="entry name" value="RNA PSEUDOURIDYLATE SYNTHASE DOMAIN-CONTAINING PROTEIN 1"/>
    <property type="match status" value="1"/>
</dbReference>
<dbReference type="InterPro" id="IPR006145">
    <property type="entry name" value="PsdUridine_synth_RsuA/RluA"/>
</dbReference>
<dbReference type="InterPro" id="IPR050188">
    <property type="entry name" value="RluA_PseudoU_synthase"/>
</dbReference>
<dbReference type="InterPro" id="IPR020103">
    <property type="entry name" value="PsdUridine_synth_cat_dom_sf"/>
</dbReference>
<name>A0A5P1RH47_9GAMM</name>
<dbReference type="EMBL" id="CP043869">
    <property type="protein sequence ID" value="QEQ98366.1"/>
    <property type="molecule type" value="Genomic_DNA"/>
</dbReference>
<reference evidence="3 4" key="1">
    <citation type="journal article" date="2019" name="Biochem. Eng. J.">
        <title>Metabolic engineering of the marine bacteria Neptunomonas concharum for the production of acetoin and meso-2,3-butanediol from acetate.</title>
        <authorList>
            <person name="Li W."/>
            <person name="Pu N."/>
            <person name="Liu C.-X."/>
            <person name="Yuan Q.-P."/>
            <person name="Li Z.-J."/>
        </authorList>
    </citation>
    <scope>NUCLEOTIDE SEQUENCE [LARGE SCALE GENOMIC DNA]</scope>
    <source>
        <strain evidence="3 4">JCM17730</strain>
    </source>
</reference>
<dbReference type="PANTHER" id="PTHR21600">
    <property type="entry name" value="MITOCHONDRIAL RNA PSEUDOURIDINE SYNTHASE"/>
    <property type="match status" value="1"/>
</dbReference>
<dbReference type="GO" id="GO:0009982">
    <property type="term" value="F:pseudouridine synthase activity"/>
    <property type="evidence" value="ECO:0007669"/>
    <property type="project" value="InterPro"/>
</dbReference>
<dbReference type="InterPro" id="IPR006224">
    <property type="entry name" value="PsdUridine_synth_RluA-like_CS"/>
</dbReference>